<feature type="non-terminal residue" evidence="1">
    <location>
        <position position="1"/>
    </location>
</feature>
<organism evidence="1">
    <name type="scientific">marine sediment metagenome</name>
    <dbReference type="NCBI Taxonomy" id="412755"/>
    <lineage>
        <taxon>unclassified sequences</taxon>
        <taxon>metagenomes</taxon>
        <taxon>ecological metagenomes</taxon>
    </lineage>
</organism>
<name>A0A0F8WHR2_9ZZZZ</name>
<comment type="caution">
    <text evidence="1">The sequence shown here is derived from an EMBL/GenBank/DDBJ whole genome shotgun (WGS) entry which is preliminary data.</text>
</comment>
<protein>
    <submittedName>
        <fullName evidence="1">Uncharacterized protein</fullName>
    </submittedName>
</protein>
<dbReference type="AlphaFoldDB" id="A0A0F8WHR2"/>
<evidence type="ECO:0000313" key="1">
    <source>
        <dbReference type="EMBL" id="KKK47720.1"/>
    </source>
</evidence>
<sequence>VLIRFPDHKRFGYNRRIIALIEKETGITLIDNDITRCIQAIEKQWEEEKVVKYSKEKIVDLLTGLYEAKGAKHSDKRMVLQDIGKLEGHYKIDLTINTANIPEEKASKLKEIFGDREKKKEKKDDND</sequence>
<proteinExistence type="predicted"/>
<accession>A0A0F8WHR2</accession>
<reference evidence="1" key="1">
    <citation type="journal article" date="2015" name="Nature">
        <title>Complex archaea that bridge the gap between prokaryotes and eukaryotes.</title>
        <authorList>
            <person name="Spang A."/>
            <person name="Saw J.H."/>
            <person name="Jorgensen S.L."/>
            <person name="Zaremba-Niedzwiedzka K."/>
            <person name="Martijn J."/>
            <person name="Lind A.E."/>
            <person name="van Eijk R."/>
            <person name="Schleper C."/>
            <person name="Guy L."/>
            <person name="Ettema T.J."/>
        </authorList>
    </citation>
    <scope>NUCLEOTIDE SEQUENCE</scope>
</reference>
<gene>
    <name evidence="1" type="ORF">LCGC14_3152310</name>
</gene>
<dbReference type="EMBL" id="LAZR01069429">
    <property type="protein sequence ID" value="KKK47720.1"/>
    <property type="molecule type" value="Genomic_DNA"/>
</dbReference>